<accession>A0AAN7LYJ5</accession>
<evidence type="ECO:0000313" key="2">
    <source>
        <dbReference type="Proteomes" id="UP001346149"/>
    </source>
</evidence>
<dbReference type="Proteomes" id="UP001346149">
    <property type="component" value="Unassembled WGS sequence"/>
</dbReference>
<name>A0AAN7LYJ5_TRANT</name>
<dbReference type="EMBL" id="JAXQNO010000011">
    <property type="protein sequence ID" value="KAK4788603.1"/>
    <property type="molecule type" value="Genomic_DNA"/>
</dbReference>
<protein>
    <submittedName>
        <fullName evidence="1">Uncharacterized protein</fullName>
    </submittedName>
</protein>
<gene>
    <name evidence="1" type="ORF">SAY86_019922</name>
</gene>
<proteinExistence type="predicted"/>
<comment type="caution">
    <text evidence="1">The sequence shown here is derived from an EMBL/GenBank/DDBJ whole genome shotgun (WGS) entry which is preliminary data.</text>
</comment>
<keyword evidence="2" id="KW-1185">Reference proteome</keyword>
<sequence>MDGFLNLHTTDKYLEPQDAKETVIIKSYQYHRHLFDKLERIMDGKNFMALNGIGLLFLVLDDKANKHMVKALPTEDMKVSTDTEQPEDTRVVKSHCLVNLNAET</sequence>
<reference evidence="1 2" key="1">
    <citation type="journal article" date="2023" name="Hortic Res">
        <title>Pangenome of water caltrop reveals structural variations and asymmetric subgenome divergence after allopolyploidization.</title>
        <authorList>
            <person name="Zhang X."/>
            <person name="Chen Y."/>
            <person name="Wang L."/>
            <person name="Yuan Y."/>
            <person name="Fang M."/>
            <person name="Shi L."/>
            <person name="Lu R."/>
            <person name="Comes H.P."/>
            <person name="Ma Y."/>
            <person name="Chen Y."/>
            <person name="Huang G."/>
            <person name="Zhou Y."/>
            <person name="Zheng Z."/>
            <person name="Qiu Y."/>
        </authorList>
    </citation>
    <scope>NUCLEOTIDE SEQUENCE [LARGE SCALE GENOMIC DNA]</scope>
    <source>
        <strain evidence="1">F231</strain>
    </source>
</reference>
<evidence type="ECO:0000313" key="1">
    <source>
        <dbReference type="EMBL" id="KAK4788603.1"/>
    </source>
</evidence>
<dbReference type="AlphaFoldDB" id="A0AAN7LYJ5"/>
<organism evidence="1 2">
    <name type="scientific">Trapa natans</name>
    <name type="common">Water chestnut</name>
    <dbReference type="NCBI Taxonomy" id="22666"/>
    <lineage>
        <taxon>Eukaryota</taxon>
        <taxon>Viridiplantae</taxon>
        <taxon>Streptophyta</taxon>
        <taxon>Embryophyta</taxon>
        <taxon>Tracheophyta</taxon>
        <taxon>Spermatophyta</taxon>
        <taxon>Magnoliopsida</taxon>
        <taxon>eudicotyledons</taxon>
        <taxon>Gunneridae</taxon>
        <taxon>Pentapetalae</taxon>
        <taxon>rosids</taxon>
        <taxon>malvids</taxon>
        <taxon>Myrtales</taxon>
        <taxon>Lythraceae</taxon>
        <taxon>Trapa</taxon>
    </lineage>
</organism>